<evidence type="ECO:0000313" key="1">
    <source>
        <dbReference type="EMBL" id="CAA9999867.1"/>
    </source>
</evidence>
<dbReference type="OrthoDB" id="27041at2759"/>
<dbReference type="GO" id="GO:0003700">
    <property type="term" value="F:DNA-binding transcription factor activity"/>
    <property type="evidence" value="ECO:0007669"/>
    <property type="project" value="TreeGrafter"/>
</dbReference>
<dbReference type="PANTHER" id="PTHR13029:SF18">
    <property type="entry name" value="MYELIN REGULATORY FACTOR HOMOLOG 1"/>
    <property type="match status" value="1"/>
</dbReference>
<dbReference type="GO" id="GO:0045893">
    <property type="term" value="P:positive regulation of DNA-templated transcription"/>
    <property type="evidence" value="ECO:0007669"/>
    <property type="project" value="TreeGrafter"/>
</dbReference>
<keyword evidence="2" id="KW-1185">Reference proteome</keyword>
<name>A0A6H5GDR7_9HEMI</name>
<evidence type="ECO:0000313" key="2">
    <source>
        <dbReference type="Proteomes" id="UP000479000"/>
    </source>
</evidence>
<dbReference type="GO" id="GO:0005634">
    <property type="term" value="C:nucleus"/>
    <property type="evidence" value="ECO:0007669"/>
    <property type="project" value="TreeGrafter"/>
</dbReference>
<gene>
    <name evidence="1" type="ORF">NTEN_LOCUS6098</name>
</gene>
<accession>A0A6H5GDR7</accession>
<proteinExistence type="predicted"/>
<dbReference type="GO" id="GO:0005789">
    <property type="term" value="C:endoplasmic reticulum membrane"/>
    <property type="evidence" value="ECO:0007669"/>
    <property type="project" value="TreeGrafter"/>
</dbReference>
<sequence>MLSRIWRKRKAFWQYSRAGTGNQLCLDTIYPKARQIQVRNHRTRLKKPPNRYRLEIASNPGQFESDGEAVWQRGVTGDSVFHCGRVGINTERPDESLVVHGNIKLTGHIVQPSDVRAKAYVQEWEDAVGVKKPKRIPRHS</sequence>
<reference evidence="1 2" key="1">
    <citation type="submission" date="2020-02" db="EMBL/GenBank/DDBJ databases">
        <authorList>
            <person name="Ferguson B K."/>
        </authorList>
    </citation>
    <scope>NUCLEOTIDE SEQUENCE [LARGE SCALE GENOMIC DNA]</scope>
</reference>
<feature type="non-terminal residue" evidence="1">
    <location>
        <position position="140"/>
    </location>
</feature>
<dbReference type="InterPro" id="IPR051577">
    <property type="entry name" value="MRF-like"/>
</dbReference>
<dbReference type="GO" id="GO:0016540">
    <property type="term" value="P:protein autoprocessing"/>
    <property type="evidence" value="ECO:0007669"/>
    <property type="project" value="TreeGrafter"/>
</dbReference>
<dbReference type="AlphaFoldDB" id="A0A6H5GDR7"/>
<dbReference type="Proteomes" id="UP000479000">
    <property type="component" value="Unassembled WGS sequence"/>
</dbReference>
<dbReference type="PANTHER" id="PTHR13029">
    <property type="match status" value="1"/>
</dbReference>
<organism evidence="1 2">
    <name type="scientific">Nesidiocoris tenuis</name>
    <dbReference type="NCBI Taxonomy" id="355587"/>
    <lineage>
        <taxon>Eukaryota</taxon>
        <taxon>Metazoa</taxon>
        <taxon>Ecdysozoa</taxon>
        <taxon>Arthropoda</taxon>
        <taxon>Hexapoda</taxon>
        <taxon>Insecta</taxon>
        <taxon>Pterygota</taxon>
        <taxon>Neoptera</taxon>
        <taxon>Paraneoptera</taxon>
        <taxon>Hemiptera</taxon>
        <taxon>Heteroptera</taxon>
        <taxon>Panheteroptera</taxon>
        <taxon>Cimicomorpha</taxon>
        <taxon>Miridae</taxon>
        <taxon>Dicyphina</taxon>
        <taxon>Nesidiocoris</taxon>
    </lineage>
</organism>
<dbReference type="EMBL" id="CADCXU010009064">
    <property type="protein sequence ID" value="CAA9999867.1"/>
    <property type="molecule type" value="Genomic_DNA"/>
</dbReference>
<dbReference type="GO" id="GO:0043565">
    <property type="term" value="F:sequence-specific DNA binding"/>
    <property type="evidence" value="ECO:0007669"/>
    <property type="project" value="TreeGrafter"/>
</dbReference>
<protein>
    <submittedName>
        <fullName evidence="1">Uncharacterized protein</fullName>
    </submittedName>
</protein>